<dbReference type="InParanoid" id="A0A0C3NG39"/>
<organism evidence="1 2">
    <name type="scientific">Pisolithus tinctorius Marx 270</name>
    <dbReference type="NCBI Taxonomy" id="870435"/>
    <lineage>
        <taxon>Eukaryota</taxon>
        <taxon>Fungi</taxon>
        <taxon>Dikarya</taxon>
        <taxon>Basidiomycota</taxon>
        <taxon>Agaricomycotina</taxon>
        <taxon>Agaricomycetes</taxon>
        <taxon>Agaricomycetidae</taxon>
        <taxon>Boletales</taxon>
        <taxon>Sclerodermatineae</taxon>
        <taxon>Pisolithaceae</taxon>
        <taxon>Pisolithus</taxon>
    </lineage>
</organism>
<dbReference type="HOGENOM" id="CLU_2905127_0_0_1"/>
<evidence type="ECO:0000313" key="2">
    <source>
        <dbReference type="Proteomes" id="UP000054217"/>
    </source>
</evidence>
<dbReference type="EMBL" id="KN832000">
    <property type="protein sequence ID" value="KIN99994.1"/>
    <property type="molecule type" value="Genomic_DNA"/>
</dbReference>
<name>A0A0C3NG39_PISTI</name>
<accession>A0A0C3NG39</accession>
<evidence type="ECO:0000313" key="1">
    <source>
        <dbReference type="EMBL" id="KIN99994.1"/>
    </source>
</evidence>
<keyword evidence="2" id="KW-1185">Reference proteome</keyword>
<sequence length="62" mass="7616">MNHEHQLGISPVYVCYIYVYLHIERRGPYVEIWTERDVTISYIPIRSERQEIRMQQGDIYEK</sequence>
<reference evidence="1 2" key="1">
    <citation type="submission" date="2014-04" db="EMBL/GenBank/DDBJ databases">
        <authorList>
            <consortium name="DOE Joint Genome Institute"/>
            <person name="Kuo A."/>
            <person name="Kohler A."/>
            <person name="Costa M.D."/>
            <person name="Nagy L.G."/>
            <person name="Floudas D."/>
            <person name="Copeland A."/>
            <person name="Barry K.W."/>
            <person name="Cichocki N."/>
            <person name="Veneault-Fourrey C."/>
            <person name="LaButti K."/>
            <person name="Lindquist E.A."/>
            <person name="Lipzen A."/>
            <person name="Lundell T."/>
            <person name="Morin E."/>
            <person name="Murat C."/>
            <person name="Sun H."/>
            <person name="Tunlid A."/>
            <person name="Henrissat B."/>
            <person name="Grigoriev I.V."/>
            <person name="Hibbett D.S."/>
            <person name="Martin F."/>
            <person name="Nordberg H.P."/>
            <person name="Cantor M.N."/>
            <person name="Hua S.X."/>
        </authorList>
    </citation>
    <scope>NUCLEOTIDE SEQUENCE [LARGE SCALE GENOMIC DNA]</scope>
    <source>
        <strain evidence="1 2">Marx 270</strain>
    </source>
</reference>
<protein>
    <submittedName>
        <fullName evidence="1">Uncharacterized protein</fullName>
    </submittedName>
</protein>
<proteinExistence type="predicted"/>
<gene>
    <name evidence="1" type="ORF">M404DRAFT_1004318</name>
</gene>
<dbReference type="Proteomes" id="UP000054217">
    <property type="component" value="Unassembled WGS sequence"/>
</dbReference>
<reference evidence="2" key="2">
    <citation type="submission" date="2015-01" db="EMBL/GenBank/DDBJ databases">
        <title>Evolutionary Origins and Diversification of the Mycorrhizal Mutualists.</title>
        <authorList>
            <consortium name="DOE Joint Genome Institute"/>
            <consortium name="Mycorrhizal Genomics Consortium"/>
            <person name="Kohler A."/>
            <person name="Kuo A."/>
            <person name="Nagy L.G."/>
            <person name="Floudas D."/>
            <person name="Copeland A."/>
            <person name="Barry K.W."/>
            <person name="Cichocki N."/>
            <person name="Veneault-Fourrey C."/>
            <person name="LaButti K."/>
            <person name="Lindquist E.A."/>
            <person name="Lipzen A."/>
            <person name="Lundell T."/>
            <person name="Morin E."/>
            <person name="Murat C."/>
            <person name="Riley R."/>
            <person name="Ohm R."/>
            <person name="Sun H."/>
            <person name="Tunlid A."/>
            <person name="Henrissat B."/>
            <person name="Grigoriev I.V."/>
            <person name="Hibbett D.S."/>
            <person name="Martin F."/>
        </authorList>
    </citation>
    <scope>NUCLEOTIDE SEQUENCE [LARGE SCALE GENOMIC DNA]</scope>
    <source>
        <strain evidence="2">Marx 270</strain>
    </source>
</reference>
<dbReference type="AlphaFoldDB" id="A0A0C3NG39"/>